<gene>
    <name evidence="2" type="ORF">NBR_LOCUS18415</name>
</gene>
<accession>A0A158R3I9</accession>
<protein>
    <submittedName>
        <fullName evidence="2 4">Uncharacterized protein</fullName>
    </submittedName>
</protein>
<sequence length="72" mass="8635">MWPLRVIFLCVFLLVSTHAFESFNPRFSYLLQTDPDSYEEERHPMLVKRQVIEVKRKEAIARARCFFNPITC</sequence>
<dbReference type="AlphaFoldDB" id="A0A158R3I9"/>
<dbReference type="OMA" id="RARCFFN"/>
<feature type="signal peptide" evidence="1">
    <location>
        <begin position="1"/>
        <end position="19"/>
    </location>
</feature>
<dbReference type="EMBL" id="UYSL01023392">
    <property type="protein sequence ID" value="VDL82140.1"/>
    <property type="molecule type" value="Genomic_DNA"/>
</dbReference>
<evidence type="ECO:0000313" key="3">
    <source>
        <dbReference type="Proteomes" id="UP000271162"/>
    </source>
</evidence>
<organism evidence="4">
    <name type="scientific">Nippostrongylus brasiliensis</name>
    <name type="common">Rat hookworm</name>
    <dbReference type="NCBI Taxonomy" id="27835"/>
    <lineage>
        <taxon>Eukaryota</taxon>
        <taxon>Metazoa</taxon>
        <taxon>Ecdysozoa</taxon>
        <taxon>Nematoda</taxon>
        <taxon>Chromadorea</taxon>
        <taxon>Rhabditida</taxon>
        <taxon>Rhabditina</taxon>
        <taxon>Rhabditomorpha</taxon>
        <taxon>Strongyloidea</taxon>
        <taxon>Heligmosomidae</taxon>
        <taxon>Nippostrongylus</taxon>
    </lineage>
</organism>
<dbReference type="WBParaSite" id="NBR_0001841401-mRNA-1">
    <property type="protein sequence ID" value="NBR_0001841401-mRNA-1"/>
    <property type="gene ID" value="NBR_0001841401"/>
</dbReference>
<feature type="chain" id="PRO_5043135870" evidence="1">
    <location>
        <begin position="20"/>
        <end position="72"/>
    </location>
</feature>
<dbReference type="Proteomes" id="UP000271162">
    <property type="component" value="Unassembled WGS sequence"/>
</dbReference>
<reference evidence="4" key="1">
    <citation type="submission" date="2016-04" db="UniProtKB">
        <authorList>
            <consortium name="WormBaseParasite"/>
        </authorList>
    </citation>
    <scope>IDENTIFICATION</scope>
</reference>
<proteinExistence type="predicted"/>
<name>A0A158R3I9_NIPBR</name>
<keyword evidence="1" id="KW-0732">Signal</keyword>
<reference evidence="2 3" key="2">
    <citation type="submission" date="2018-11" db="EMBL/GenBank/DDBJ databases">
        <authorList>
            <consortium name="Pathogen Informatics"/>
        </authorList>
    </citation>
    <scope>NUCLEOTIDE SEQUENCE [LARGE SCALE GENOMIC DNA]</scope>
</reference>
<keyword evidence="3" id="KW-1185">Reference proteome</keyword>
<evidence type="ECO:0000313" key="2">
    <source>
        <dbReference type="EMBL" id="VDL82140.1"/>
    </source>
</evidence>
<evidence type="ECO:0000313" key="4">
    <source>
        <dbReference type="WBParaSite" id="NBR_0001841401-mRNA-1"/>
    </source>
</evidence>
<evidence type="ECO:0000256" key="1">
    <source>
        <dbReference type="SAM" id="SignalP"/>
    </source>
</evidence>